<proteinExistence type="predicted"/>
<dbReference type="EMBL" id="VYZN01000013">
    <property type="protein sequence ID" value="KAE9541047.1"/>
    <property type="molecule type" value="Genomic_DNA"/>
</dbReference>
<sequence>MFYVYLCKVTPSRPNISISPELPQVRQISHLSFFLFIVFFFKRHKNHSKLQRHRSDKRQYDNEKHKEHHNVRIVVVRFDSAVVVFFLCLLLTQGELIYQTVEVPETAFAHTVKWKLIWILGGHDQPLCMTRSPLAILTTRFYYYYYCCCCGKQCAQRVFAIQRKIARKIHNDNRIRKKSAKLLKMHSNSYNSYQPVL</sequence>
<keyword evidence="2" id="KW-1185">Reference proteome</keyword>
<reference evidence="1 2" key="1">
    <citation type="submission" date="2019-08" db="EMBL/GenBank/DDBJ databases">
        <title>The genome of the soybean aphid Biotype 1, its phylome, world population structure and adaptation to the North American continent.</title>
        <authorList>
            <person name="Giordano R."/>
            <person name="Donthu R.K."/>
            <person name="Hernandez A.G."/>
            <person name="Wright C.L."/>
            <person name="Zimin A.V."/>
        </authorList>
    </citation>
    <scope>NUCLEOTIDE SEQUENCE [LARGE SCALE GENOMIC DNA]</scope>
    <source>
        <tissue evidence="1">Whole aphids</tissue>
    </source>
</reference>
<comment type="caution">
    <text evidence="1">The sequence shown here is derived from an EMBL/GenBank/DDBJ whole genome shotgun (WGS) entry which is preliminary data.</text>
</comment>
<evidence type="ECO:0000313" key="1">
    <source>
        <dbReference type="EMBL" id="KAE9541047.1"/>
    </source>
</evidence>
<gene>
    <name evidence="1" type="ORF">AGLY_004292</name>
</gene>
<dbReference type="Proteomes" id="UP000475862">
    <property type="component" value="Unassembled WGS sequence"/>
</dbReference>
<dbReference type="AlphaFoldDB" id="A0A6G0U043"/>
<name>A0A6G0U043_APHGL</name>
<organism evidence="1 2">
    <name type="scientific">Aphis glycines</name>
    <name type="common">Soybean aphid</name>
    <dbReference type="NCBI Taxonomy" id="307491"/>
    <lineage>
        <taxon>Eukaryota</taxon>
        <taxon>Metazoa</taxon>
        <taxon>Ecdysozoa</taxon>
        <taxon>Arthropoda</taxon>
        <taxon>Hexapoda</taxon>
        <taxon>Insecta</taxon>
        <taxon>Pterygota</taxon>
        <taxon>Neoptera</taxon>
        <taxon>Paraneoptera</taxon>
        <taxon>Hemiptera</taxon>
        <taxon>Sternorrhyncha</taxon>
        <taxon>Aphidomorpha</taxon>
        <taxon>Aphidoidea</taxon>
        <taxon>Aphididae</taxon>
        <taxon>Aphidini</taxon>
        <taxon>Aphis</taxon>
        <taxon>Aphis</taxon>
    </lineage>
</organism>
<protein>
    <submittedName>
        <fullName evidence="1">Uncharacterized protein</fullName>
    </submittedName>
</protein>
<accession>A0A6G0U043</accession>
<evidence type="ECO:0000313" key="2">
    <source>
        <dbReference type="Proteomes" id="UP000475862"/>
    </source>
</evidence>